<evidence type="ECO:0000313" key="4">
    <source>
        <dbReference type="Proteomes" id="UP001165283"/>
    </source>
</evidence>
<proteinExistence type="predicted"/>
<feature type="region of interest" description="Disordered" evidence="2">
    <location>
        <begin position="94"/>
        <end position="116"/>
    </location>
</feature>
<keyword evidence="1" id="KW-0175">Coiled coil</keyword>
<accession>A0ABT1ABK4</accession>
<feature type="coiled-coil region" evidence="1">
    <location>
        <begin position="219"/>
        <end position="297"/>
    </location>
</feature>
<protein>
    <recommendedName>
        <fullName evidence="5">DivIVA protein</fullName>
    </recommendedName>
</protein>
<feature type="compositionally biased region" description="Low complexity" evidence="2">
    <location>
        <begin position="64"/>
        <end position="74"/>
    </location>
</feature>
<name>A0ABT1ABK4_9PSEU</name>
<dbReference type="EMBL" id="JAGSOV010000075">
    <property type="protein sequence ID" value="MCO1660019.1"/>
    <property type="molecule type" value="Genomic_DNA"/>
</dbReference>
<evidence type="ECO:0008006" key="5">
    <source>
        <dbReference type="Google" id="ProtNLM"/>
    </source>
</evidence>
<comment type="caution">
    <text evidence="3">The sequence shown here is derived from an EMBL/GenBank/DDBJ whole genome shotgun (WGS) entry which is preliminary data.</text>
</comment>
<evidence type="ECO:0000313" key="3">
    <source>
        <dbReference type="EMBL" id="MCO1660019.1"/>
    </source>
</evidence>
<dbReference type="RefSeq" id="WP_252445234.1">
    <property type="nucleotide sequence ID" value="NZ_JAGSOV010000075.1"/>
</dbReference>
<feature type="region of interest" description="Disordered" evidence="2">
    <location>
        <begin position="1"/>
        <end position="80"/>
    </location>
</feature>
<dbReference type="Proteomes" id="UP001165283">
    <property type="component" value="Unassembled WGS sequence"/>
</dbReference>
<feature type="compositionally biased region" description="Low complexity" evidence="2">
    <location>
        <begin position="18"/>
        <end position="27"/>
    </location>
</feature>
<feature type="compositionally biased region" description="Basic and acidic residues" evidence="2">
    <location>
        <begin position="98"/>
        <end position="116"/>
    </location>
</feature>
<gene>
    <name evidence="3" type="ORF">KDL28_33675</name>
</gene>
<feature type="region of interest" description="Disordered" evidence="2">
    <location>
        <begin position="306"/>
        <end position="342"/>
    </location>
</feature>
<evidence type="ECO:0000256" key="2">
    <source>
        <dbReference type="SAM" id="MobiDB-lite"/>
    </source>
</evidence>
<reference evidence="3" key="1">
    <citation type="submission" date="2021-04" db="EMBL/GenBank/DDBJ databases">
        <title>Pseudonocardia sp. nov., isolated from sandy soil of mangrove forest.</title>
        <authorList>
            <person name="Zan Z."/>
            <person name="Huang R."/>
            <person name="Liu W."/>
        </authorList>
    </citation>
    <scope>NUCLEOTIDE SEQUENCE</scope>
    <source>
        <strain evidence="3">S2-4</strain>
    </source>
</reference>
<evidence type="ECO:0000256" key="1">
    <source>
        <dbReference type="SAM" id="Coils"/>
    </source>
</evidence>
<keyword evidence="4" id="KW-1185">Reference proteome</keyword>
<sequence>MPTDPGARPDPASIDLWAPSTPAGATEPAPPPQPTGRAAAPARGGLFGGRQRSSAFGRPADEPAAAADGSFGAARNGYDRAQVDRRVAELTRQLAAAEEQRTETAHRLAAERRRGELVEQELREVRTAMRQAPPPAPAPEPGPDYGQRAERLLWLAEAEAREARSAAAGDAAALLQHAQAEADTRRREVERSLALRASALEAESARRAAAFETREQESAAVLEAARAEARQLRAAARRDVEAMHRDAEEAIRAARADAVRETEQAVVRRRDELAAEVERLEELRHTARQELARLHRRITDELAVERPAAVRPAASLPLAGRAEQGGPDPDRSVTEPVTVGRR</sequence>
<organism evidence="3 4">
    <name type="scientific">Pseudonocardia humida</name>
    <dbReference type="NCBI Taxonomy" id="2800819"/>
    <lineage>
        <taxon>Bacteria</taxon>
        <taxon>Bacillati</taxon>
        <taxon>Actinomycetota</taxon>
        <taxon>Actinomycetes</taxon>
        <taxon>Pseudonocardiales</taxon>
        <taxon>Pseudonocardiaceae</taxon>
        <taxon>Pseudonocardia</taxon>
    </lineage>
</organism>
<feature type="compositionally biased region" description="Pro residues" evidence="2">
    <location>
        <begin position="132"/>
        <end position="142"/>
    </location>
</feature>
<feature type="compositionally biased region" description="Low complexity" evidence="2">
    <location>
        <begin position="35"/>
        <end position="44"/>
    </location>
</feature>
<feature type="region of interest" description="Disordered" evidence="2">
    <location>
        <begin position="127"/>
        <end position="146"/>
    </location>
</feature>